<dbReference type="GO" id="GO:0061630">
    <property type="term" value="F:ubiquitin protein ligase activity"/>
    <property type="evidence" value="ECO:0007669"/>
    <property type="project" value="UniProtKB-EC"/>
</dbReference>
<dbReference type="InterPro" id="IPR002867">
    <property type="entry name" value="IBR_dom"/>
</dbReference>
<dbReference type="SMART" id="SM00647">
    <property type="entry name" value="IBR"/>
    <property type="match status" value="2"/>
</dbReference>
<evidence type="ECO:0000256" key="8">
    <source>
        <dbReference type="ARBA" id="ARBA00022723"/>
    </source>
</evidence>
<comment type="pathway">
    <text evidence="4">Protein modification; protein ubiquitination.</text>
</comment>
<evidence type="ECO:0000256" key="9">
    <source>
        <dbReference type="ARBA" id="ARBA00022737"/>
    </source>
</evidence>
<evidence type="ECO:0000259" key="14">
    <source>
        <dbReference type="PROSITE" id="PS50089"/>
    </source>
</evidence>
<gene>
    <name evidence="16" type="ORF">F3Y22_tig00117005pilonHSYRG00129</name>
</gene>
<dbReference type="AlphaFoldDB" id="A0A6A2X2S7"/>
<keyword evidence="10 13" id="KW-0863">Zinc-finger</keyword>
<evidence type="ECO:0000256" key="5">
    <source>
        <dbReference type="ARBA" id="ARBA00005884"/>
    </source>
</evidence>
<dbReference type="PROSITE" id="PS00518">
    <property type="entry name" value="ZF_RING_1"/>
    <property type="match status" value="1"/>
</dbReference>
<dbReference type="InterPro" id="IPR017907">
    <property type="entry name" value="Znf_RING_CS"/>
</dbReference>
<reference evidence="16" key="1">
    <citation type="submission" date="2019-09" db="EMBL/GenBank/DDBJ databases">
        <title>Draft genome information of white flower Hibiscus syriacus.</title>
        <authorList>
            <person name="Kim Y.-M."/>
        </authorList>
    </citation>
    <scope>NUCLEOTIDE SEQUENCE [LARGE SCALE GENOMIC DNA]</scope>
    <source>
        <strain evidence="16">YM2019G1</strain>
    </source>
</reference>
<dbReference type="InterPro" id="IPR001841">
    <property type="entry name" value="Znf_RING"/>
</dbReference>
<comment type="cofactor">
    <cofactor evidence="2">
        <name>Zn(2+)</name>
        <dbReference type="ChEBI" id="CHEBI:29105"/>
    </cofactor>
</comment>
<organism evidence="16 17">
    <name type="scientific">Hibiscus syriacus</name>
    <name type="common">Rose of Sharon</name>
    <dbReference type="NCBI Taxonomy" id="106335"/>
    <lineage>
        <taxon>Eukaryota</taxon>
        <taxon>Viridiplantae</taxon>
        <taxon>Streptophyta</taxon>
        <taxon>Embryophyta</taxon>
        <taxon>Tracheophyta</taxon>
        <taxon>Spermatophyta</taxon>
        <taxon>Magnoliopsida</taxon>
        <taxon>eudicotyledons</taxon>
        <taxon>Gunneridae</taxon>
        <taxon>Pentapetalae</taxon>
        <taxon>rosids</taxon>
        <taxon>malvids</taxon>
        <taxon>Malvales</taxon>
        <taxon>Malvaceae</taxon>
        <taxon>Malvoideae</taxon>
        <taxon>Hibiscus</taxon>
    </lineage>
</organism>
<evidence type="ECO:0000256" key="12">
    <source>
        <dbReference type="ARBA" id="ARBA00022833"/>
    </source>
</evidence>
<keyword evidence="11" id="KW-0833">Ubl conjugation pathway</keyword>
<evidence type="ECO:0000256" key="7">
    <source>
        <dbReference type="ARBA" id="ARBA00022679"/>
    </source>
</evidence>
<feature type="domain" description="RING-type" evidence="15">
    <location>
        <begin position="159"/>
        <end position="367"/>
    </location>
</feature>
<proteinExistence type="inferred from homology"/>
<dbReference type="Gene3D" id="1.20.120.1750">
    <property type="match status" value="1"/>
</dbReference>
<comment type="caution">
    <text evidence="16">The sequence shown here is derived from an EMBL/GenBank/DDBJ whole genome shotgun (WGS) entry which is preliminary data.</text>
</comment>
<evidence type="ECO:0000313" key="17">
    <source>
        <dbReference type="Proteomes" id="UP000436088"/>
    </source>
</evidence>
<dbReference type="FunFam" id="1.20.120.1750:FF:000018">
    <property type="entry name" value="RBR-type E3 ubiquitin transferase"/>
    <property type="match status" value="1"/>
</dbReference>
<dbReference type="GO" id="GO:0016567">
    <property type="term" value="P:protein ubiquitination"/>
    <property type="evidence" value="ECO:0007669"/>
    <property type="project" value="UniProtKB-UniPathway"/>
</dbReference>
<evidence type="ECO:0000256" key="1">
    <source>
        <dbReference type="ARBA" id="ARBA00001798"/>
    </source>
</evidence>
<evidence type="ECO:0000256" key="13">
    <source>
        <dbReference type="PROSITE-ProRule" id="PRU00175"/>
    </source>
</evidence>
<feature type="domain" description="RING-type" evidence="14">
    <location>
        <begin position="163"/>
        <end position="208"/>
    </location>
</feature>
<keyword evidence="17" id="KW-1185">Reference proteome</keyword>
<dbReference type="CDD" id="cd22582">
    <property type="entry name" value="BRcat_RBR_unk"/>
    <property type="match status" value="1"/>
</dbReference>
<sequence>MTEGKLLIIRESECRFFSIDCFVHSVMCHGTRGLNVRNSRCLMRIKEAEKISWWGNLPRRKNELGAPSANTMLKEQLVAHVGLAGEIDWSALYGNYDGDLEDLDAKIAEELQFQEAMLLSAKENISPPSSTSRATEILLSSLMPKRKSKRSAEKAGESSRVYCEICVNGKERHQMFIISGCSHSFCVDCISTYVKTRLEQHITIIMCPGEGCGVMLELEACRTRLPKESIDRWEDLLCEELLCATGGRLYCPFKDCSALLLNDNQGEIIAETECPNCHRLFCAQCNVPWHPGISCEEYQTLSEDERGRDDLMVRNLAKEQKWRNCPSCRFMVERTEGCPHMTCRCKFQFCYACGAEWTHDHGGCQGN</sequence>
<dbReference type="CDD" id="cd22584">
    <property type="entry name" value="Rcat_RBR_unk"/>
    <property type="match status" value="1"/>
</dbReference>
<dbReference type="InterPro" id="IPR031127">
    <property type="entry name" value="E3_UB_ligase_RBR"/>
</dbReference>
<comment type="catalytic activity">
    <reaction evidence="1">
        <text>[E2 ubiquitin-conjugating enzyme]-S-ubiquitinyl-L-cysteine + [acceptor protein]-L-lysine = [E2 ubiquitin-conjugating enzyme]-L-cysteine + [acceptor protein]-N(6)-ubiquitinyl-L-lysine.</text>
        <dbReference type="EC" id="2.3.2.31"/>
    </reaction>
</comment>
<evidence type="ECO:0000256" key="2">
    <source>
        <dbReference type="ARBA" id="ARBA00001947"/>
    </source>
</evidence>
<dbReference type="Proteomes" id="UP000436088">
    <property type="component" value="Unassembled WGS sequence"/>
</dbReference>
<keyword evidence="8" id="KW-0479">Metal-binding</keyword>
<dbReference type="EMBL" id="VEPZ02001768">
    <property type="protein sequence ID" value="KAE8656206.1"/>
    <property type="molecule type" value="Genomic_DNA"/>
</dbReference>
<dbReference type="FunFam" id="3.30.40.10:FF:000230">
    <property type="entry name" value="RBR-type E3 ubiquitin transferase"/>
    <property type="match status" value="1"/>
</dbReference>
<keyword evidence="12" id="KW-0862">Zinc</keyword>
<dbReference type="UniPathway" id="UPA00143"/>
<dbReference type="EC" id="2.3.2.31" evidence="6"/>
<dbReference type="Pfam" id="PF01485">
    <property type="entry name" value="IBR"/>
    <property type="match status" value="2"/>
</dbReference>
<dbReference type="PROSITE" id="PS51873">
    <property type="entry name" value="TRIAD"/>
    <property type="match status" value="1"/>
</dbReference>
<evidence type="ECO:0000313" key="16">
    <source>
        <dbReference type="EMBL" id="KAE8656206.1"/>
    </source>
</evidence>
<evidence type="ECO:0000256" key="4">
    <source>
        <dbReference type="ARBA" id="ARBA00004906"/>
    </source>
</evidence>
<dbReference type="GO" id="GO:0008270">
    <property type="term" value="F:zinc ion binding"/>
    <property type="evidence" value="ECO:0007669"/>
    <property type="project" value="UniProtKB-KW"/>
</dbReference>
<name>A0A6A2X2S7_HIBSY</name>
<dbReference type="PANTHER" id="PTHR11685">
    <property type="entry name" value="RBR FAMILY RING FINGER AND IBR DOMAIN-CONTAINING"/>
    <property type="match status" value="1"/>
</dbReference>
<evidence type="ECO:0000256" key="6">
    <source>
        <dbReference type="ARBA" id="ARBA00012251"/>
    </source>
</evidence>
<dbReference type="InterPro" id="IPR013083">
    <property type="entry name" value="Znf_RING/FYVE/PHD"/>
</dbReference>
<evidence type="ECO:0000256" key="11">
    <source>
        <dbReference type="ARBA" id="ARBA00022786"/>
    </source>
</evidence>
<dbReference type="Gene3D" id="3.30.40.10">
    <property type="entry name" value="Zinc/RING finger domain, C3HC4 (zinc finger)"/>
    <property type="match status" value="1"/>
</dbReference>
<comment type="similarity">
    <text evidence="5">Belongs to the RBR family. Ariadne subfamily.</text>
</comment>
<evidence type="ECO:0000259" key="15">
    <source>
        <dbReference type="PROSITE" id="PS51873"/>
    </source>
</evidence>
<dbReference type="PROSITE" id="PS50089">
    <property type="entry name" value="ZF_RING_2"/>
    <property type="match status" value="1"/>
</dbReference>
<keyword evidence="9" id="KW-0677">Repeat</keyword>
<dbReference type="InterPro" id="IPR044066">
    <property type="entry name" value="TRIAD_supradom"/>
</dbReference>
<keyword evidence="7" id="KW-0808">Transferase</keyword>
<evidence type="ECO:0000256" key="3">
    <source>
        <dbReference type="ARBA" id="ARBA00003976"/>
    </source>
</evidence>
<comment type="function">
    <text evidence="3">Might act as an E3 ubiquitin-protein ligase, or as part of E3 complex, which accepts ubiquitin from specific E2 ubiquitin-conjugating enzymes and then transfers it to substrates.</text>
</comment>
<protein>
    <recommendedName>
        <fullName evidence="6">RBR-type E3 ubiquitin transferase</fullName>
        <ecNumber evidence="6">2.3.2.31</ecNumber>
    </recommendedName>
</protein>
<accession>A0A6A2X2S7</accession>
<evidence type="ECO:0000256" key="10">
    <source>
        <dbReference type="ARBA" id="ARBA00022771"/>
    </source>
</evidence>
<dbReference type="SUPFAM" id="SSF57850">
    <property type="entry name" value="RING/U-box"/>
    <property type="match status" value="3"/>
</dbReference>